<gene>
    <name evidence="3" type="ORF">GCM10011505_34210</name>
</gene>
<accession>A0ABQ1IQR6</accession>
<protein>
    <submittedName>
        <fullName evidence="3">Uncharacterized protein</fullName>
    </submittedName>
</protein>
<comment type="caution">
    <text evidence="3">The sequence shown here is derived from an EMBL/GenBank/DDBJ whole genome shotgun (WGS) entry which is preliminary data.</text>
</comment>
<dbReference type="RefSeq" id="WP_229708196.1">
    <property type="nucleotide sequence ID" value="NZ_BMDZ01000044.1"/>
</dbReference>
<sequence>MLLRARFTLIACFAMAVGLMVTVPVLAQIPPDRSREPAPSAPVSPAAPISPSAPGATPPADGTLTPEAPPPLPPNTVVRLLSDGRPIMIGPARYATEFRMQATLMMPDGSRRRLEDGLHRMDDGTQFRVRRGLIVDGR</sequence>
<organism evidence="3 4">
    <name type="scientific">Tistrella bauzanensis</name>
    <dbReference type="NCBI Taxonomy" id="657419"/>
    <lineage>
        <taxon>Bacteria</taxon>
        <taxon>Pseudomonadati</taxon>
        <taxon>Pseudomonadota</taxon>
        <taxon>Alphaproteobacteria</taxon>
        <taxon>Geminicoccales</taxon>
        <taxon>Geminicoccaceae</taxon>
        <taxon>Tistrella</taxon>
    </lineage>
</organism>
<keyword evidence="4" id="KW-1185">Reference proteome</keyword>
<evidence type="ECO:0000256" key="2">
    <source>
        <dbReference type="SAM" id="SignalP"/>
    </source>
</evidence>
<dbReference type="EMBL" id="BMDZ01000044">
    <property type="protein sequence ID" value="GGB50274.1"/>
    <property type="molecule type" value="Genomic_DNA"/>
</dbReference>
<proteinExistence type="predicted"/>
<keyword evidence="2" id="KW-0732">Signal</keyword>
<feature type="signal peptide" evidence="2">
    <location>
        <begin position="1"/>
        <end position="27"/>
    </location>
</feature>
<feature type="compositionally biased region" description="Low complexity" evidence="1">
    <location>
        <begin position="37"/>
        <end position="66"/>
    </location>
</feature>
<reference evidence="4" key="1">
    <citation type="journal article" date="2019" name="Int. J. Syst. Evol. Microbiol.">
        <title>The Global Catalogue of Microorganisms (GCM) 10K type strain sequencing project: providing services to taxonomists for standard genome sequencing and annotation.</title>
        <authorList>
            <consortium name="The Broad Institute Genomics Platform"/>
            <consortium name="The Broad Institute Genome Sequencing Center for Infectious Disease"/>
            <person name="Wu L."/>
            <person name="Ma J."/>
        </authorList>
    </citation>
    <scope>NUCLEOTIDE SEQUENCE [LARGE SCALE GENOMIC DNA]</scope>
    <source>
        <strain evidence="4">CGMCC 1.10188</strain>
    </source>
</reference>
<dbReference type="Proteomes" id="UP000603352">
    <property type="component" value="Unassembled WGS sequence"/>
</dbReference>
<name>A0ABQ1IQR6_9PROT</name>
<evidence type="ECO:0000313" key="3">
    <source>
        <dbReference type="EMBL" id="GGB50274.1"/>
    </source>
</evidence>
<evidence type="ECO:0000313" key="4">
    <source>
        <dbReference type="Proteomes" id="UP000603352"/>
    </source>
</evidence>
<feature type="region of interest" description="Disordered" evidence="1">
    <location>
        <begin position="32"/>
        <end position="75"/>
    </location>
</feature>
<feature type="chain" id="PRO_5046258068" evidence="2">
    <location>
        <begin position="28"/>
        <end position="138"/>
    </location>
</feature>
<evidence type="ECO:0000256" key="1">
    <source>
        <dbReference type="SAM" id="MobiDB-lite"/>
    </source>
</evidence>